<organism evidence="9 10">
    <name type="scientific">Saitozyma podzolica</name>
    <dbReference type="NCBI Taxonomy" id="1890683"/>
    <lineage>
        <taxon>Eukaryota</taxon>
        <taxon>Fungi</taxon>
        <taxon>Dikarya</taxon>
        <taxon>Basidiomycota</taxon>
        <taxon>Agaricomycotina</taxon>
        <taxon>Tremellomycetes</taxon>
        <taxon>Tremellales</taxon>
        <taxon>Trimorphomycetaceae</taxon>
        <taxon>Saitozyma</taxon>
    </lineage>
</organism>
<dbReference type="PANTHER" id="PTHR21085">
    <property type="entry name" value="CHORISMATE SYNTHASE"/>
    <property type="match status" value="1"/>
</dbReference>
<dbReference type="InterPro" id="IPR035904">
    <property type="entry name" value="Chorismate_synth_AroC_sf"/>
</dbReference>
<keyword evidence="5 8" id="KW-0028">Amino-acid biosynthesis</keyword>
<comment type="similarity">
    <text evidence="2 8">Belongs to the chorismate synthase family.</text>
</comment>
<evidence type="ECO:0000256" key="7">
    <source>
        <dbReference type="ARBA" id="ARBA00023239"/>
    </source>
</evidence>
<evidence type="ECO:0000256" key="5">
    <source>
        <dbReference type="ARBA" id="ARBA00022605"/>
    </source>
</evidence>
<dbReference type="GO" id="GO:0009073">
    <property type="term" value="P:aromatic amino acid family biosynthetic process"/>
    <property type="evidence" value="ECO:0007669"/>
    <property type="project" value="UniProtKB-KW"/>
</dbReference>
<name>A0A427YTL5_9TREE</name>
<dbReference type="NCBIfam" id="TIGR00033">
    <property type="entry name" value="aroC"/>
    <property type="match status" value="1"/>
</dbReference>
<evidence type="ECO:0000256" key="2">
    <source>
        <dbReference type="ARBA" id="ARBA00008014"/>
    </source>
</evidence>
<comment type="pathway">
    <text evidence="1 8">Metabolic intermediate biosynthesis; chorismate biosynthesis; chorismate from D-erythrose 4-phosphate and phosphoenolpyruvate: step 7/7.</text>
</comment>
<gene>
    <name evidence="9" type="ORF">EHS25_004225</name>
</gene>
<accession>A0A427YTL5</accession>
<comment type="subunit">
    <text evidence="3">Homotetramer.</text>
</comment>
<dbReference type="EMBL" id="RSCD01000002">
    <property type="protein sequence ID" value="RSH94422.1"/>
    <property type="molecule type" value="Genomic_DNA"/>
</dbReference>
<dbReference type="HAMAP" id="MF_00300">
    <property type="entry name" value="Chorismate_synth"/>
    <property type="match status" value="1"/>
</dbReference>
<dbReference type="SUPFAM" id="SSF103263">
    <property type="entry name" value="Chorismate synthase, AroC"/>
    <property type="match status" value="1"/>
</dbReference>
<protein>
    <recommendedName>
        <fullName evidence="4 8">Chorismate synthase</fullName>
        <ecNumber evidence="4 8">4.2.3.5</ecNumber>
    </recommendedName>
</protein>
<comment type="cofactor">
    <cofactor evidence="8">
        <name>FMNH2</name>
        <dbReference type="ChEBI" id="CHEBI:57618"/>
    </cofactor>
    <text evidence="8">Reduced FMN (FMNH(2)).</text>
</comment>
<evidence type="ECO:0000256" key="1">
    <source>
        <dbReference type="ARBA" id="ARBA00005044"/>
    </source>
</evidence>
<evidence type="ECO:0000313" key="10">
    <source>
        <dbReference type="Proteomes" id="UP000279259"/>
    </source>
</evidence>
<dbReference type="GO" id="GO:0010181">
    <property type="term" value="F:FMN binding"/>
    <property type="evidence" value="ECO:0007669"/>
    <property type="project" value="TreeGrafter"/>
</dbReference>
<dbReference type="NCBIfam" id="NF003793">
    <property type="entry name" value="PRK05382.1"/>
    <property type="match status" value="1"/>
</dbReference>
<dbReference type="PROSITE" id="PS00787">
    <property type="entry name" value="CHORISMATE_SYNTHASE_1"/>
    <property type="match status" value="1"/>
</dbReference>
<dbReference type="CDD" id="cd07304">
    <property type="entry name" value="Chorismate_synthase"/>
    <property type="match status" value="1"/>
</dbReference>
<dbReference type="PIRSF" id="PIRSF001456">
    <property type="entry name" value="Chorismate_synth"/>
    <property type="match status" value="1"/>
</dbReference>
<comment type="catalytic activity">
    <reaction evidence="8">
        <text>5-O-(1-carboxyvinyl)-3-phosphoshikimate = chorismate + phosphate</text>
        <dbReference type="Rhea" id="RHEA:21020"/>
        <dbReference type="ChEBI" id="CHEBI:29748"/>
        <dbReference type="ChEBI" id="CHEBI:43474"/>
        <dbReference type="ChEBI" id="CHEBI:57701"/>
        <dbReference type="EC" id="4.2.3.5"/>
    </reaction>
</comment>
<dbReference type="GO" id="GO:0005829">
    <property type="term" value="C:cytosol"/>
    <property type="evidence" value="ECO:0007669"/>
    <property type="project" value="TreeGrafter"/>
</dbReference>
<evidence type="ECO:0000313" key="9">
    <source>
        <dbReference type="EMBL" id="RSH94422.1"/>
    </source>
</evidence>
<comment type="caution">
    <text evidence="9">The sequence shown here is derived from an EMBL/GenBank/DDBJ whole genome shotgun (WGS) entry which is preliminary data.</text>
</comment>
<evidence type="ECO:0000256" key="3">
    <source>
        <dbReference type="ARBA" id="ARBA00011881"/>
    </source>
</evidence>
<evidence type="ECO:0000256" key="8">
    <source>
        <dbReference type="RuleBase" id="RU000605"/>
    </source>
</evidence>
<dbReference type="Proteomes" id="UP000279259">
    <property type="component" value="Unassembled WGS sequence"/>
</dbReference>
<evidence type="ECO:0000256" key="4">
    <source>
        <dbReference type="ARBA" id="ARBA00013036"/>
    </source>
</evidence>
<dbReference type="FunFam" id="3.60.150.10:FF:000004">
    <property type="entry name" value="Chorismate synthase"/>
    <property type="match status" value="1"/>
</dbReference>
<dbReference type="InterPro" id="IPR020541">
    <property type="entry name" value="Chorismate_synthase_CS"/>
</dbReference>
<reference evidence="9 10" key="1">
    <citation type="submission" date="2018-11" db="EMBL/GenBank/DDBJ databases">
        <title>Genome sequence of Saitozyma podzolica DSM 27192.</title>
        <authorList>
            <person name="Aliyu H."/>
            <person name="Gorte O."/>
            <person name="Ochsenreither K."/>
        </authorList>
    </citation>
    <scope>NUCLEOTIDE SEQUENCE [LARGE SCALE GENOMIC DNA]</scope>
    <source>
        <strain evidence="9 10">DSM 27192</strain>
    </source>
</reference>
<dbReference type="PROSITE" id="PS00788">
    <property type="entry name" value="CHORISMATE_SYNTHASE_2"/>
    <property type="match status" value="1"/>
</dbReference>
<dbReference type="GO" id="GO:0004107">
    <property type="term" value="F:chorismate synthase activity"/>
    <property type="evidence" value="ECO:0007669"/>
    <property type="project" value="UniProtKB-EC"/>
</dbReference>
<keyword evidence="7 8" id="KW-0456">Lyase</keyword>
<dbReference type="GO" id="GO:0008652">
    <property type="term" value="P:amino acid biosynthetic process"/>
    <property type="evidence" value="ECO:0007669"/>
    <property type="project" value="UniProtKB-KW"/>
</dbReference>
<dbReference type="PROSITE" id="PS00789">
    <property type="entry name" value="CHORISMATE_SYNTHASE_3"/>
    <property type="match status" value="1"/>
</dbReference>
<keyword evidence="10" id="KW-1185">Reference proteome</keyword>
<proteinExistence type="inferred from homology"/>
<dbReference type="Pfam" id="PF01264">
    <property type="entry name" value="Chorismate_synt"/>
    <property type="match status" value="1"/>
</dbReference>
<dbReference type="STRING" id="1890683.A0A427YTL5"/>
<dbReference type="AlphaFoldDB" id="A0A427YTL5"/>
<dbReference type="InterPro" id="IPR000453">
    <property type="entry name" value="Chorismate_synth"/>
</dbReference>
<dbReference type="Gene3D" id="3.60.150.10">
    <property type="entry name" value="Chorismate synthase AroC"/>
    <property type="match status" value="1"/>
</dbReference>
<sequence>MSSFGALFRVHTYGESHCKSVGCIIDGVPPGLSLTEEDIQVQLSRRRPGQSDITTARSEFDQVHLQSGTEHGVTLGTPIGLLVQNKDQRPHDYAETDLYPRPSHADYTYLAKYGVKASSGGGRASARETIGRVAAGAIAEKYLKEAFGVEIVAFVGSVGKVALPYAHEEDEVLGKEYLDLIKTITRAEVDKEITRCPHKETSAKMEEVIRAAKARDDSLGGTVTCVIRHCPLGLGEPAFDKLEAVLAHAMLSIPSTKGFEIGSGFRGSTFPGSQHNDPFVDGTHGVTGEKQLRTTTNWSGGIQGGISNGEDIYFRIAFKPPATISQEQATARYDGSTGVLAAKGRHDPCVVPRAVPIVETMAALVIMDMVLQQNARRTAASLLPPLTHLPPSMVIPGKSTVQAVSSGKAQGEAVQDQKVGEE</sequence>
<dbReference type="OrthoDB" id="1721239at2759"/>
<dbReference type="GO" id="GO:0009423">
    <property type="term" value="P:chorismate biosynthetic process"/>
    <property type="evidence" value="ECO:0007669"/>
    <property type="project" value="UniProtKB-UniPathway"/>
</dbReference>
<dbReference type="EC" id="4.2.3.5" evidence="4 8"/>
<dbReference type="PANTHER" id="PTHR21085:SF0">
    <property type="entry name" value="CHORISMATE SYNTHASE"/>
    <property type="match status" value="1"/>
</dbReference>
<evidence type="ECO:0000256" key="6">
    <source>
        <dbReference type="ARBA" id="ARBA00023141"/>
    </source>
</evidence>
<dbReference type="UniPathway" id="UPA00053">
    <property type="reaction ID" value="UER00090"/>
</dbReference>
<keyword evidence="6 8" id="KW-0057">Aromatic amino acid biosynthesis</keyword>